<keyword evidence="3" id="KW-1185">Reference proteome</keyword>
<dbReference type="Proteomes" id="UP000319160">
    <property type="component" value="Unassembled WGS sequence"/>
</dbReference>
<evidence type="ECO:0000256" key="1">
    <source>
        <dbReference type="SAM" id="MobiDB-lite"/>
    </source>
</evidence>
<feature type="region of interest" description="Disordered" evidence="1">
    <location>
        <begin position="399"/>
        <end position="435"/>
    </location>
</feature>
<dbReference type="OrthoDB" id="4890181at2759"/>
<dbReference type="EMBL" id="VFLP01000097">
    <property type="protein sequence ID" value="TRX88188.1"/>
    <property type="molecule type" value="Genomic_DNA"/>
</dbReference>
<gene>
    <name evidence="2" type="ORF">FHL15_010937</name>
</gene>
<accession>A0A553HJR2</accession>
<proteinExistence type="predicted"/>
<sequence>MWEVAFDPGVQMEILGELRDILEGHLAMEVVDAFLRDCFFASKSFANRVLDVKLHALLHIVDLLRCFENLLLEVVNLVRNKETPSRSRRVERKGDKAQGSAQLRKQNRLVGSNGIQEHSLCSIESQDNRSISVVSIGGSFVGVGGRFALGSVDSTHKLCCPVVQQISSNLVAFLTEEDDSSTLRYEPPCTRGTTQVLAPILGNLKLPVEYMGTSLSPSIVPQTRDSFRKYYPSRVSRFIGDDETCEKEAEGFVVRYSSNSSMNLLSTSNPATESDPLLGQHMRGDGAAIIITRATCIEIPSTSLSKVRVFETDTRQPFLEQVEYAETAARMIHNAWPAACASPRHSFRSNAASMSRHIRATADATEPYAPSSSPRQHVRHQLPSRFWFRLRVRFPPLDEGASDHIDDPDGCRTGHSAHPARQVDRRERSPTLAAQGPVTFDMVRRGNAMA</sequence>
<name>A0A553HJR2_9PEZI</name>
<comment type="caution">
    <text evidence="2">The sequence shown here is derived from an EMBL/GenBank/DDBJ whole genome shotgun (WGS) entry which is preliminary data.</text>
</comment>
<organism evidence="2 3">
    <name type="scientific">Xylaria flabelliformis</name>
    <dbReference type="NCBI Taxonomy" id="2512241"/>
    <lineage>
        <taxon>Eukaryota</taxon>
        <taxon>Fungi</taxon>
        <taxon>Dikarya</taxon>
        <taxon>Ascomycota</taxon>
        <taxon>Pezizomycotina</taxon>
        <taxon>Sordariomycetes</taxon>
        <taxon>Xylariomycetidae</taxon>
        <taxon>Xylariales</taxon>
        <taxon>Xylariaceae</taxon>
        <taxon>Xylaria</taxon>
    </lineage>
</organism>
<feature type="compositionally biased region" description="Basic and acidic residues" evidence="1">
    <location>
        <begin position="401"/>
        <end position="412"/>
    </location>
</feature>
<reference evidence="3" key="1">
    <citation type="submission" date="2019-06" db="EMBL/GenBank/DDBJ databases">
        <title>Draft genome sequence of the griseofulvin-producing fungus Xylaria cubensis strain G536.</title>
        <authorList>
            <person name="Mead M.E."/>
            <person name="Raja H.A."/>
            <person name="Steenwyk J.L."/>
            <person name="Knowles S.L."/>
            <person name="Oberlies N.H."/>
            <person name="Rokas A."/>
        </authorList>
    </citation>
    <scope>NUCLEOTIDE SEQUENCE [LARGE SCALE GENOMIC DNA]</scope>
    <source>
        <strain evidence="3">G536</strain>
    </source>
</reference>
<evidence type="ECO:0000313" key="3">
    <source>
        <dbReference type="Proteomes" id="UP000319160"/>
    </source>
</evidence>
<dbReference type="AlphaFoldDB" id="A0A553HJR2"/>
<evidence type="ECO:0000313" key="2">
    <source>
        <dbReference type="EMBL" id="TRX88188.1"/>
    </source>
</evidence>
<protein>
    <submittedName>
        <fullName evidence="2">Uncharacterized protein</fullName>
    </submittedName>
</protein>